<reference evidence="7 8" key="1">
    <citation type="submission" date="2017-03" db="EMBL/GenBank/DDBJ databases">
        <title>Complete genome sequence of Candidatus 'Thiodictyon syntrophicum' sp. nov. strain Cad16T, a photolithoautotroph purple sulfur bacterium isolated from an alpine meromictic lake.</title>
        <authorList>
            <person name="Luedin S.M."/>
            <person name="Pothier J.F."/>
            <person name="Danza F."/>
            <person name="Storelli N."/>
            <person name="Wittwer M."/>
            <person name="Tonolla M."/>
        </authorList>
    </citation>
    <scope>NUCLEOTIDE SEQUENCE [LARGE SCALE GENOMIC DNA]</scope>
    <source>
        <strain evidence="7 8">Cad16T</strain>
    </source>
</reference>
<keyword evidence="4" id="KW-0547">Nucleotide-binding</keyword>
<feature type="domain" description="ABC transporter" evidence="6">
    <location>
        <begin position="5"/>
        <end position="240"/>
    </location>
</feature>
<dbReference type="PANTHER" id="PTHR42711:SF5">
    <property type="entry name" value="ABC TRANSPORTER ATP-BINDING PROTEIN NATA"/>
    <property type="match status" value="1"/>
</dbReference>
<dbReference type="RefSeq" id="WP_100918476.1">
    <property type="nucleotide sequence ID" value="NZ_CP020370.1"/>
</dbReference>
<evidence type="ECO:0000256" key="3">
    <source>
        <dbReference type="ARBA" id="ARBA00022458"/>
    </source>
</evidence>
<dbReference type="Pfam" id="PF00005">
    <property type="entry name" value="ABC_tran"/>
    <property type="match status" value="1"/>
</dbReference>
<dbReference type="GO" id="GO:0005524">
    <property type="term" value="F:ATP binding"/>
    <property type="evidence" value="ECO:0007669"/>
    <property type="project" value="UniProtKB-KW"/>
</dbReference>
<dbReference type="SMART" id="SM00382">
    <property type="entry name" value="AAA"/>
    <property type="match status" value="1"/>
</dbReference>
<name>A0A2K8U514_9GAMM</name>
<dbReference type="PANTHER" id="PTHR42711">
    <property type="entry name" value="ABC TRANSPORTER ATP-BINDING PROTEIN"/>
    <property type="match status" value="1"/>
</dbReference>
<dbReference type="InterPro" id="IPR003593">
    <property type="entry name" value="AAA+_ATPase"/>
</dbReference>
<evidence type="ECO:0000313" key="7">
    <source>
        <dbReference type="EMBL" id="AUB80686.1"/>
    </source>
</evidence>
<protein>
    <submittedName>
        <fullName evidence="7">ABC transporter</fullName>
    </submittedName>
</protein>
<dbReference type="GO" id="GO:0016887">
    <property type="term" value="F:ATP hydrolysis activity"/>
    <property type="evidence" value="ECO:0007669"/>
    <property type="project" value="InterPro"/>
</dbReference>
<dbReference type="EMBL" id="CP020370">
    <property type="protein sequence ID" value="AUB80686.1"/>
    <property type="molecule type" value="Genomic_DNA"/>
</dbReference>
<evidence type="ECO:0000313" key="8">
    <source>
        <dbReference type="Proteomes" id="UP000232638"/>
    </source>
</evidence>
<dbReference type="AlphaFoldDB" id="A0A2K8U514"/>
<dbReference type="KEGG" id="tsy:THSYN_06785"/>
<dbReference type="Gene3D" id="3.40.50.300">
    <property type="entry name" value="P-loop containing nucleotide triphosphate hydrolases"/>
    <property type="match status" value="1"/>
</dbReference>
<dbReference type="PROSITE" id="PS50893">
    <property type="entry name" value="ABC_TRANSPORTER_2"/>
    <property type="match status" value="1"/>
</dbReference>
<organism evidence="7 8">
    <name type="scientific">Candidatus Thiodictyon syntrophicum</name>
    <dbReference type="NCBI Taxonomy" id="1166950"/>
    <lineage>
        <taxon>Bacteria</taxon>
        <taxon>Pseudomonadati</taxon>
        <taxon>Pseudomonadota</taxon>
        <taxon>Gammaproteobacteria</taxon>
        <taxon>Chromatiales</taxon>
        <taxon>Chromatiaceae</taxon>
        <taxon>Thiodictyon</taxon>
    </lineage>
</organism>
<dbReference type="SUPFAM" id="SSF52540">
    <property type="entry name" value="P-loop containing nucleoside triphosphate hydrolases"/>
    <property type="match status" value="1"/>
</dbReference>
<evidence type="ECO:0000256" key="1">
    <source>
        <dbReference type="ARBA" id="ARBA00005417"/>
    </source>
</evidence>
<sequence length="245" mass="25956">MTNALELSGVFQHVGGRCALEAIDLVVPQGSWLLLVGRNGAGKSLLARLVLGLDAPSAGRVRVLGQDLQGLPRGALTALRGRLGAVLQGGALLEGLSVIENLVLPLRARPGGRAQLARAARLVVATLRLDGLENHPPRSLSLGQRRQVELARALIHRPDLLVWDGLSDGLDPAAVRDTLEVLRAQRGNRPLTLIATDNRADALGDGCDQVAVLERGRLIFDGSPAALTAALPQRLDLRYVLTGRP</sequence>
<dbReference type="OrthoDB" id="9802264at2"/>
<proteinExistence type="inferred from homology"/>
<comment type="similarity">
    <text evidence="1">Belongs to the ABC transporter superfamily.</text>
</comment>
<dbReference type="InterPro" id="IPR027417">
    <property type="entry name" value="P-loop_NTPase"/>
</dbReference>
<keyword evidence="8" id="KW-1185">Reference proteome</keyword>
<dbReference type="InterPro" id="IPR003439">
    <property type="entry name" value="ABC_transporter-like_ATP-bd"/>
</dbReference>
<evidence type="ECO:0000256" key="2">
    <source>
        <dbReference type="ARBA" id="ARBA00022448"/>
    </source>
</evidence>
<keyword evidence="3" id="KW-0536">Nodulation</keyword>
<evidence type="ECO:0000259" key="6">
    <source>
        <dbReference type="PROSITE" id="PS50893"/>
    </source>
</evidence>
<evidence type="ECO:0000256" key="5">
    <source>
        <dbReference type="ARBA" id="ARBA00022840"/>
    </source>
</evidence>
<evidence type="ECO:0000256" key="4">
    <source>
        <dbReference type="ARBA" id="ARBA00022741"/>
    </source>
</evidence>
<dbReference type="Proteomes" id="UP000232638">
    <property type="component" value="Chromosome"/>
</dbReference>
<keyword evidence="5" id="KW-0067">ATP-binding</keyword>
<gene>
    <name evidence="7" type="ORF">THSYN_06785</name>
</gene>
<dbReference type="InterPro" id="IPR050763">
    <property type="entry name" value="ABC_transporter_ATP-binding"/>
</dbReference>
<accession>A0A2K8U514</accession>
<keyword evidence="2" id="KW-0813">Transport</keyword>